<dbReference type="InterPro" id="IPR025659">
    <property type="entry name" value="Tubby-like_C"/>
</dbReference>
<proteinExistence type="inferred from homology"/>
<dbReference type="SUPFAM" id="SSF54518">
    <property type="entry name" value="Tubby C-terminal domain-like"/>
    <property type="match status" value="1"/>
</dbReference>
<evidence type="ECO:0000256" key="1">
    <source>
        <dbReference type="ARBA" id="ARBA00005437"/>
    </source>
</evidence>
<dbReference type="PANTHER" id="PTHR31087">
    <property type="match status" value="1"/>
</dbReference>
<name>A0AAN7H3I1_9MYRT</name>
<dbReference type="AlphaFoldDB" id="A0AAN7H3I1"/>
<protein>
    <submittedName>
        <fullName evidence="2">Uncharacterized protein</fullName>
    </submittedName>
</protein>
<gene>
    <name evidence="2" type="ORF">SAY87_015188</name>
</gene>
<reference evidence="2 3" key="1">
    <citation type="journal article" date="2023" name="Hortic Res">
        <title>Pangenome of water caltrop reveals structural variations and asymmetric subgenome divergence after allopolyploidization.</title>
        <authorList>
            <person name="Zhang X."/>
            <person name="Chen Y."/>
            <person name="Wang L."/>
            <person name="Yuan Y."/>
            <person name="Fang M."/>
            <person name="Shi L."/>
            <person name="Lu R."/>
            <person name="Comes H.P."/>
            <person name="Ma Y."/>
            <person name="Chen Y."/>
            <person name="Huang G."/>
            <person name="Zhou Y."/>
            <person name="Zheng Z."/>
            <person name="Qiu Y."/>
        </authorList>
    </citation>
    <scope>NUCLEOTIDE SEQUENCE [LARGE SCALE GENOMIC DNA]</scope>
    <source>
        <tissue evidence="2">Roots</tissue>
    </source>
</reference>
<evidence type="ECO:0000313" key="2">
    <source>
        <dbReference type="EMBL" id="KAK4748602.1"/>
    </source>
</evidence>
<dbReference type="PANTHER" id="PTHR31087:SF153">
    <property type="entry name" value="PROTEIN LURP-ONE-RELATED 11"/>
    <property type="match status" value="1"/>
</dbReference>
<evidence type="ECO:0000313" key="3">
    <source>
        <dbReference type="Proteomes" id="UP001345219"/>
    </source>
</evidence>
<organism evidence="2 3">
    <name type="scientific">Trapa incisa</name>
    <dbReference type="NCBI Taxonomy" id="236973"/>
    <lineage>
        <taxon>Eukaryota</taxon>
        <taxon>Viridiplantae</taxon>
        <taxon>Streptophyta</taxon>
        <taxon>Embryophyta</taxon>
        <taxon>Tracheophyta</taxon>
        <taxon>Spermatophyta</taxon>
        <taxon>Magnoliopsida</taxon>
        <taxon>eudicotyledons</taxon>
        <taxon>Gunneridae</taxon>
        <taxon>Pentapetalae</taxon>
        <taxon>rosids</taxon>
        <taxon>malvids</taxon>
        <taxon>Myrtales</taxon>
        <taxon>Lythraceae</taxon>
        <taxon>Trapa</taxon>
    </lineage>
</organism>
<accession>A0AAN7H3I1</accession>
<dbReference type="InterPro" id="IPR038595">
    <property type="entry name" value="LOR_sf"/>
</dbReference>
<dbReference type="Gene3D" id="2.40.160.200">
    <property type="entry name" value="LURP1-related"/>
    <property type="match status" value="1"/>
</dbReference>
<comment type="caution">
    <text evidence="2">The sequence shown here is derived from an EMBL/GenBank/DDBJ whole genome shotgun (WGS) entry which is preliminary data.</text>
</comment>
<keyword evidence="3" id="KW-1185">Reference proteome</keyword>
<sequence>MASSKVHCISEPAAVAPGEATCYYPLCPSSLKRESFTVWMKSLIMHSNGCTVFNEDGDVVYRMDNYDTRRSKKVHLMDLRGRVIFTIVKRKLGVFGCWDGYKSEDSALSPCSERAGFRVRRDCSFLKRSFLCKVAVFCSEAQRTCYTIEGLVNKPEFSIKNSAGNIVAEFRRKQTASGVYLGEDVMALVVEPQVDRSLAVALVAVATIHDRFESSSDQEKEEEEDKRVGKETAKEIDEARSFGCCSSGSYINSFVQGSKRHLLLPKDSVEVHILPFWTLRSRNDAYALEGKWSMICKSRSLQVKDKLGFYWNRHFQGLRFSVL</sequence>
<dbReference type="Proteomes" id="UP001345219">
    <property type="component" value="Chromosome 12"/>
</dbReference>
<dbReference type="InterPro" id="IPR007612">
    <property type="entry name" value="LOR"/>
</dbReference>
<dbReference type="Pfam" id="PF04525">
    <property type="entry name" value="LOR"/>
    <property type="match status" value="1"/>
</dbReference>
<comment type="similarity">
    <text evidence="1">Belongs to the LOR family.</text>
</comment>
<dbReference type="EMBL" id="JAXIOK010000019">
    <property type="protein sequence ID" value="KAK4748602.1"/>
    <property type="molecule type" value="Genomic_DNA"/>
</dbReference>